<accession>A0ABR3FEJ0</accession>
<evidence type="ECO:0000313" key="2">
    <source>
        <dbReference type="Proteomes" id="UP001465976"/>
    </source>
</evidence>
<dbReference type="EMBL" id="JBAHYK010000489">
    <property type="protein sequence ID" value="KAL0573565.1"/>
    <property type="molecule type" value="Genomic_DNA"/>
</dbReference>
<name>A0ABR3FEJ0_9AGAR</name>
<reference evidence="1 2" key="1">
    <citation type="submission" date="2024-02" db="EMBL/GenBank/DDBJ databases">
        <title>A draft genome for the cacao thread blight pathogen Marasmius crinis-equi.</title>
        <authorList>
            <person name="Cohen S.P."/>
            <person name="Baruah I.K."/>
            <person name="Amoako-Attah I."/>
            <person name="Bukari Y."/>
            <person name="Meinhardt L.W."/>
            <person name="Bailey B.A."/>
        </authorList>
    </citation>
    <scope>NUCLEOTIDE SEQUENCE [LARGE SCALE GENOMIC DNA]</scope>
    <source>
        <strain evidence="1 2">GH-76</strain>
    </source>
</reference>
<keyword evidence="2" id="KW-1185">Reference proteome</keyword>
<sequence>MEGLSDAITRTFNVTPRGTHDSNKHGCLHPTLPLVPSIRHLAGYHPLIMHHTSSFDIAVGRFQITLPPPPNYWSTTASATDVTVAGVNESRKERKRVYTSASSLLSISPPDDPAKLSLARYHASDSPARVTHHILDLPKDLKATLGGQVKNVCSMKGWA</sequence>
<proteinExistence type="predicted"/>
<organism evidence="1 2">
    <name type="scientific">Marasmius crinis-equi</name>
    <dbReference type="NCBI Taxonomy" id="585013"/>
    <lineage>
        <taxon>Eukaryota</taxon>
        <taxon>Fungi</taxon>
        <taxon>Dikarya</taxon>
        <taxon>Basidiomycota</taxon>
        <taxon>Agaricomycotina</taxon>
        <taxon>Agaricomycetes</taxon>
        <taxon>Agaricomycetidae</taxon>
        <taxon>Agaricales</taxon>
        <taxon>Marasmiineae</taxon>
        <taxon>Marasmiaceae</taxon>
        <taxon>Marasmius</taxon>
    </lineage>
</organism>
<protein>
    <submittedName>
        <fullName evidence="1">Uncharacterized protein</fullName>
    </submittedName>
</protein>
<comment type="caution">
    <text evidence="1">The sequence shown here is derived from an EMBL/GenBank/DDBJ whole genome shotgun (WGS) entry which is preliminary data.</text>
</comment>
<dbReference type="Proteomes" id="UP001465976">
    <property type="component" value="Unassembled WGS sequence"/>
</dbReference>
<gene>
    <name evidence="1" type="ORF">V5O48_008398</name>
</gene>
<evidence type="ECO:0000313" key="1">
    <source>
        <dbReference type="EMBL" id="KAL0573565.1"/>
    </source>
</evidence>